<gene>
    <name evidence="2" type="ORF">E2L00_07065</name>
</gene>
<dbReference type="RefSeq" id="WP_167608927.1">
    <property type="nucleotide sequence ID" value="NZ_SOYS01000002.1"/>
</dbReference>
<organism evidence="2 3">
    <name type="scientific">Cedecea colo</name>
    <dbReference type="NCBI Taxonomy" id="2552946"/>
    <lineage>
        <taxon>Bacteria</taxon>
        <taxon>Pseudomonadati</taxon>
        <taxon>Pseudomonadota</taxon>
        <taxon>Gammaproteobacteria</taxon>
        <taxon>Enterobacterales</taxon>
        <taxon>Enterobacteriaceae</taxon>
        <taxon>Cedecea</taxon>
    </lineage>
</organism>
<evidence type="ECO:0000313" key="3">
    <source>
        <dbReference type="Proteomes" id="UP000697927"/>
    </source>
</evidence>
<reference evidence="2 3" key="1">
    <citation type="journal article" date="2020" name="Microorganisms">
        <title>Polyphasic Characterisation of Cedecea colo sp. nov., a New Enteric Bacterium Isolated from the Koala Hindgut.</title>
        <authorList>
            <person name="Boath J.M."/>
            <person name="Dakhal S."/>
            <person name="Van T.T.H."/>
            <person name="Moore R.J."/>
            <person name="Dekiwadia C."/>
            <person name="Macreadie I.G."/>
        </authorList>
    </citation>
    <scope>NUCLEOTIDE SEQUENCE [LARGE SCALE GENOMIC DNA]</scope>
    <source>
        <strain evidence="2 3">ZA</strain>
    </source>
</reference>
<dbReference type="Proteomes" id="UP000697927">
    <property type="component" value="Unassembled WGS sequence"/>
</dbReference>
<dbReference type="Pfam" id="PF24886">
    <property type="entry name" value="DUF7740"/>
    <property type="match status" value="1"/>
</dbReference>
<comment type="caution">
    <text evidence="2">The sequence shown here is derived from an EMBL/GenBank/DDBJ whole genome shotgun (WGS) entry which is preliminary data.</text>
</comment>
<proteinExistence type="predicted"/>
<evidence type="ECO:0000259" key="1">
    <source>
        <dbReference type="Pfam" id="PF24886"/>
    </source>
</evidence>
<sequence>MNAALQIIHASKYKEFPDTLLTLELCRSFARLEGRKVGESLRKCAKALSGKVNNRNLQGTLRTMSHSLFPESEITRIRGCLGKMEAALTREVRDVILTEDNLKELAESAA</sequence>
<protein>
    <recommendedName>
        <fullName evidence="1">DUF7740 domain-containing protein</fullName>
    </recommendedName>
</protein>
<dbReference type="InterPro" id="IPR056642">
    <property type="entry name" value="DUF7740"/>
</dbReference>
<accession>A0ABX0VJU2</accession>
<keyword evidence="3" id="KW-1185">Reference proteome</keyword>
<dbReference type="EMBL" id="SOYS01000002">
    <property type="protein sequence ID" value="NIY47299.1"/>
    <property type="molecule type" value="Genomic_DNA"/>
</dbReference>
<evidence type="ECO:0000313" key="2">
    <source>
        <dbReference type="EMBL" id="NIY47299.1"/>
    </source>
</evidence>
<feature type="domain" description="DUF7740" evidence="1">
    <location>
        <begin position="15"/>
        <end position="81"/>
    </location>
</feature>
<name>A0ABX0VJU2_9ENTR</name>